<accession>A0ABS2HHI1</accession>
<comment type="caution">
    <text evidence="2">The sequence shown here is derived from an EMBL/GenBank/DDBJ whole genome shotgun (WGS) entry which is preliminary data.</text>
</comment>
<reference evidence="2 3" key="1">
    <citation type="submission" date="2021-02" db="EMBL/GenBank/DDBJ databases">
        <authorList>
            <person name="Park J.-S."/>
        </authorList>
    </citation>
    <scope>NUCLEOTIDE SEQUENCE [LARGE SCALE GENOMIC DNA]</scope>
    <source>
        <strain evidence="2 3">188UL20-2</strain>
    </source>
</reference>
<keyword evidence="1" id="KW-1133">Transmembrane helix</keyword>
<dbReference type="Proteomes" id="UP000809621">
    <property type="component" value="Unassembled WGS sequence"/>
</dbReference>
<evidence type="ECO:0000313" key="2">
    <source>
        <dbReference type="EMBL" id="MBM7035549.1"/>
    </source>
</evidence>
<name>A0ABS2HHI1_9VIBR</name>
<organism evidence="2 3">
    <name type="scientific">Vibrio ulleungensis</name>
    <dbReference type="NCBI Taxonomy" id="2807619"/>
    <lineage>
        <taxon>Bacteria</taxon>
        <taxon>Pseudomonadati</taxon>
        <taxon>Pseudomonadota</taxon>
        <taxon>Gammaproteobacteria</taxon>
        <taxon>Vibrionales</taxon>
        <taxon>Vibrionaceae</taxon>
        <taxon>Vibrio</taxon>
    </lineage>
</organism>
<feature type="transmembrane region" description="Helical" evidence="1">
    <location>
        <begin position="12"/>
        <end position="42"/>
    </location>
</feature>
<evidence type="ECO:0000256" key="1">
    <source>
        <dbReference type="SAM" id="Phobius"/>
    </source>
</evidence>
<gene>
    <name evidence="2" type="ORF">JQC93_03935</name>
</gene>
<evidence type="ECO:0000313" key="3">
    <source>
        <dbReference type="Proteomes" id="UP000809621"/>
    </source>
</evidence>
<keyword evidence="1" id="KW-0472">Membrane</keyword>
<sequence length="74" mass="8225">MKQKIVSYLSMLCGILLSIVMISISFVLIVPLLVIGAGIAAYKIHQIRSTYQFDSENATTSSRVLEGEYEKVKD</sequence>
<protein>
    <submittedName>
        <fullName evidence="2">Uncharacterized protein</fullName>
    </submittedName>
</protein>
<proteinExistence type="predicted"/>
<keyword evidence="1" id="KW-0812">Transmembrane</keyword>
<dbReference type="EMBL" id="JAFEUM010000001">
    <property type="protein sequence ID" value="MBM7035549.1"/>
    <property type="molecule type" value="Genomic_DNA"/>
</dbReference>
<dbReference type="RefSeq" id="WP_205157142.1">
    <property type="nucleotide sequence ID" value="NZ_JAFEUM010000001.1"/>
</dbReference>
<keyword evidence="3" id="KW-1185">Reference proteome</keyword>